<accession>A0A1I3Y4W1</accession>
<evidence type="ECO:0000256" key="3">
    <source>
        <dbReference type="ARBA" id="ARBA00020392"/>
    </source>
</evidence>
<dbReference type="OrthoDB" id="2968361at2"/>
<gene>
    <name evidence="11" type="ORF">SAMN04487936_11040</name>
</gene>
<protein>
    <recommendedName>
        <fullName evidence="3">Flagellar FliJ protein</fullName>
    </recommendedName>
</protein>
<reference evidence="12" key="1">
    <citation type="submission" date="2016-10" db="EMBL/GenBank/DDBJ databases">
        <authorList>
            <person name="Varghese N."/>
            <person name="Submissions S."/>
        </authorList>
    </citation>
    <scope>NUCLEOTIDE SEQUENCE [LARGE SCALE GENOMIC DNA]</scope>
    <source>
        <strain evidence="12">CGMCC 1.3704</strain>
    </source>
</reference>
<dbReference type="GO" id="GO:0044781">
    <property type="term" value="P:bacterial-type flagellum organization"/>
    <property type="evidence" value="ECO:0007669"/>
    <property type="project" value="UniProtKB-KW"/>
</dbReference>
<evidence type="ECO:0000256" key="7">
    <source>
        <dbReference type="ARBA" id="ARBA00022795"/>
    </source>
</evidence>
<dbReference type="AlphaFoldDB" id="A0A1I3Y4W1"/>
<dbReference type="GO" id="GO:0005886">
    <property type="term" value="C:plasma membrane"/>
    <property type="evidence" value="ECO:0007669"/>
    <property type="project" value="UniProtKB-SubCell"/>
</dbReference>
<evidence type="ECO:0000256" key="5">
    <source>
        <dbReference type="ARBA" id="ARBA00022475"/>
    </source>
</evidence>
<evidence type="ECO:0000256" key="2">
    <source>
        <dbReference type="ARBA" id="ARBA00010004"/>
    </source>
</evidence>
<name>A0A1I3Y4W1_HALDA</name>
<keyword evidence="11" id="KW-0969">Cilium</keyword>
<keyword evidence="11" id="KW-0282">Flagellum</keyword>
<evidence type="ECO:0000256" key="9">
    <source>
        <dbReference type="ARBA" id="ARBA00023136"/>
    </source>
</evidence>
<dbReference type="NCBIfam" id="TIGR02473">
    <property type="entry name" value="flagell_FliJ"/>
    <property type="match status" value="1"/>
</dbReference>
<keyword evidence="12" id="KW-1185">Reference proteome</keyword>
<evidence type="ECO:0000313" key="12">
    <source>
        <dbReference type="Proteomes" id="UP000183557"/>
    </source>
</evidence>
<dbReference type="RefSeq" id="WP_075037542.1">
    <property type="nucleotide sequence ID" value="NZ_FOSB01000010.1"/>
</dbReference>
<dbReference type="GO" id="GO:0009288">
    <property type="term" value="C:bacterial-type flagellum"/>
    <property type="evidence" value="ECO:0007669"/>
    <property type="project" value="InterPro"/>
</dbReference>
<dbReference type="GO" id="GO:0006935">
    <property type="term" value="P:chemotaxis"/>
    <property type="evidence" value="ECO:0007669"/>
    <property type="project" value="UniProtKB-KW"/>
</dbReference>
<comment type="similarity">
    <text evidence="2">Belongs to the FliJ family.</text>
</comment>
<keyword evidence="9" id="KW-0472">Membrane</keyword>
<keyword evidence="4" id="KW-0813">Transport</keyword>
<organism evidence="11 12">
    <name type="scientific">Halobacillus dabanensis</name>
    <dbReference type="NCBI Taxonomy" id="240302"/>
    <lineage>
        <taxon>Bacteria</taxon>
        <taxon>Bacillati</taxon>
        <taxon>Bacillota</taxon>
        <taxon>Bacilli</taxon>
        <taxon>Bacillales</taxon>
        <taxon>Bacillaceae</taxon>
        <taxon>Halobacillus</taxon>
    </lineage>
</organism>
<evidence type="ECO:0000256" key="6">
    <source>
        <dbReference type="ARBA" id="ARBA00022500"/>
    </source>
</evidence>
<dbReference type="Gene3D" id="1.10.287.1700">
    <property type="match status" value="1"/>
</dbReference>
<dbReference type="Pfam" id="PF02050">
    <property type="entry name" value="FliJ"/>
    <property type="match status" value="1"/>
</dbReference>
<dbReference type="Proteomes" id="UP000183557">
    <property type="component" value="Unassembled WGS sequence"/>
</dbReference>
<dbReference type="GO" id="GO:0071973">
    <property type="term" value="P:bacterial-type flagellum-dependent cell motility"/>
    <property type="evidence" value="ECO:0007669"/>
    <property type="project" value="InterPro"/>
</dbReference>
<keyword evidence="10" id="KW-1006">Bacterial flagellum protein export</keyword>
<keyword evidence="7" id="KW-1005">Bacterial flagellum biogenesis</keyword>
<keyword evidence="6" id="KW-0145">Chemotaxis</keyword>
<keyword evidence="8" id="KW-0653">Protein transport</keyword>
<dbReference type="EMBL" id="FOSB01000010">
    <property type="protein sequence ID" value="SFK26855.1"/>
    <property type="molecule type" value="Genomic_DNA"/>
</dbReference>
<keyword evidence="11" id="KW-0966">Cell projection</keyword>
<proteinExistence type="inferred from homology"/>
<dbReference type="InterPro" id="IPR012823">
    <property type="entry name" value="Flagell_FliJ"/>
</dbReference>
<dbReference type="GO" id="GO:0015031">
    <property type="term" value="P:protein transport"/>
    <property type="evidence" value="ECO:0007669"/>
    <property type="project" value="UniProtKB-KW"/>
</dbReference>
<sequence length="149" mass="18041">MSNIQTFQRIREIRDREKQKSQKAHKEAVDAFEKQAALLYEALRKKEEAVDRFNQTLSERTVEANAFVQHQHYINRLEERIEDLQPVVQKTRLEMQHSQAKLSEAHIEVKKFDTLIENKETKQLNWIKREENRNMDELSMQQYLNFQNR</sequence>
<evidence type="ECO:0000256" key="10">
    <source>
        <dbReference type="ARBA" id="ARBA00023225"/>
    </source>
</evidence>
<evidence type="ECO:0000256" key="1">
    <source>
        <dbReference type="ARBA" id="ARBA00004413"/>
    </source>
</evidence>
<keyword evidence="5" id="KW-1003">Cell membrane</keyword>
<dbReference type="InterPro" id="IPR053716">
    <property type="entry name" value="Flag_assembly_chemotaxis_eff"/>
</dbReference>
<evidence type="ECO:0000256" key="4">
    <source>
        <dbReference type="ARBA" id="ARBA00022448"/>
    </source>
</evidence>
<evidence type="ECO:0000256" key="8">
    <source>
        <dbReference type="ARBA" id="ARBA00022927"/>
    </source>
</evidence>
<evidence type="ECO:0000313" key="11">
    <source>
        <dbReference type="EMBL" id="SFK26855.1"/>
    </source>
</evidence>
<comment type="subcellular location">
    <subcellularLocation>
        <location evidence="1">Cell membrane</location>
        <topology evidence="1">Peripheral membrane protein</topology>
        <orientation evidence="1">Cytoplasmic side</orientation>
    </subcellularLocation>
</comment>